<dbReference type="PANTHER" id="PTHR40062">
    <property type="entry name" value="GTP-SENSING TRANSCRIPTIONAL PLEIOTROPIC REPRESSOR CODY"/>
    <property type="match status" value="1"/>
</dbReference>
<dbReference type="Proteomes" id="UP000295066">
    <property type="component" value="Unassembled WGS sequence"/>
</dbReference>
<evidence type="ECO:0000256" key="5">
    <source>
        <dbReference type="ARBA" id="ARBA00023163"/>
    </source>
</evidence>
<keyword evidence="1 7" id="KW-0963">Cytoplasm</keyword>
<feature type="domain" description="Global transcriptional regulator CodY N-terminal" evidence="9">
    <location>
        <begin position="29"/>
        <end position="200"/>
    </location>
</feature>
<keyword evidence="12" id="KW-1185">Reference proteome</keyword>
<dbReference type="InterPro" id="IPR014154">
    <property type="entry name" value="CodY"/>
</dbReference>
<comment type="subcellular location">
    <subcellularLocation>
        <location evidence="7">Cytoplasm</location>
    </subcellularLocation>
</comment>
<dbReference type="Pfam" id="PF08222">
    <property type="entry name" value="HTH_CodY"/>
    <property type="match status" value="1"/>
</dbReference>
<protein>
    <recommendedName>
        <fullName evidence="6 7">Global transcriptional regulator CodY</fullName>
    </recommendedName>
</protein>
<keyword evidence="5 7" id="KW-0804">Transcription</keyword>
<dbReference type="InterPro" id="IPR013198">
    <property type="entry name" value="GTP_trans_reg_CodY_C"/>
</dbReference>
<dbReference type="GO" id="GO:0005525">
    <property type="term" value="F:GTP binding"/>
    <property type="evidence" value="ECO:0007669"/>
    <property type="project" value="InterPro"/>
</dbReference>
<dbReference type="GO" id="GO:0003677">
    <property type="term" value="F:DNA binding"/>
    <property type="evidence" value="ECO:0007669"/>
    <property type="project" value="UniProtKB-UniRule"/>
</dbReference>
<evidence type="ECO:0000256" key="1">
    <source>
        <dbReference type="ARBA" id="ARBA00022490"/>
    </source>
</evidence>
<dbReference type="Gene3D" id="1.10.10.10">
    <property type="entry name" value="Winged helix-like DNA-binding domain superfamily/Winged helix DNA-binding domain"/>
    <property type="match status" value="1"/>
</dbReference>
<sequence>MATKKNKIVEEAKAAGPHMIDEDPGLKDLLEKTRQVGRALQSRREGTRPDYNKLAKLLCEFSTANVYLINREGKILGHSWISEYHSEEVSNFIDKGYMPEVFVEKMNQHRETMLSETDGYLFDDANADAPEKHMLYIPIYGAAERLGTLLLVRFFQPFSMRDLVLAEYLATLVGIEILHERTKNIEERSRERLIVQMAMRALSYSEVESVKHIISELGSFEGVVIASKVADRVGVTRSVIVNALRKLESAGIIESRSLGMKGTFIKVLSPLFVEELGVLQKD</sequence>
<dbReference type="NCBIfam" id="NF003170">
    <property type="entry name" value="PRK04158.1"/>
    <property type="match status" value="1"/>
</dbReference>
<evidence type="ECO:0000259" key="10">
    <source>
        <dbReference type="Pfam" id="PF08222"/>
    </source>
</evidence>
<feature type="region of interest" description="GAF domain" evidence="7">
    <location>
        <begin position="1"/>
        <end position="178"/>
    </location>
</feature>
<evidence type="ECO:0000256" key="4">
    <source>
        <dbReference type="ARBA" id="ARBA00023125"/>
    </source>
</evidence>
<comment type="similarity">
    <text evidence="7">Belongs to the CodY family.</text>
</comment>
<evidence type="ECO:0000313" key="12">
    <source>
        <dbReference type="Proteomes" id="UP000295066"/>
    </source>
</evidence>
<accession>A0A4R8MKV0</accession>
<dbReference type="Pfam" id="PF06018">
    <property type="entry name" value="CodY"/>
    <property type="match status" value="1"/>
</dbReference>
<feature type="domain" description="Global transcriptional regulator CodY C-terminal" evidence="10">
    <location>
        <begin position="221"/>
        <end position="276"/>
    </location>
</feature>
<dbReference type="Gene3D" id="3.30.450.40">
    <property type="match status" value="1"/>
</dbReference>
<organism evidence="11 12">
    <name type="scientific">Aminivibrio pyruvatiphilus</name>
    <dbReference type="NCBI Taxonomy" id="1005740"/>
    <lineage>
        <taxon>Bacteria</taxon>
        <taxon>Thermotogati</taxon>
        <taxon>Synergistota</taxon>
        <taxon>Synergistia</taxon>
        <taxon>Synergistales</taxon>
        <taxon>Aminobacteriaceae</taxon>
        <taxon>Aminivibrio</taxon>
    </lineage>
</organism>
<dbReference type="InterPro" id="IPR010312">
    <property type="entry name" value="Transc_reg_CodY_N"/>
</dbReference>
<name>A0A4R8MKV0_9BACT</name>
<dbReference type="PANTHER" id="PTHR40062:SF1">
    <property type="entry name" value="GLOBAL TRANSCRIPTIONAL REGULATOR CODY"/>
    <property type="match status" value="1"/>
</dbReference>
<evidence type="ECO:0000256" key="8">
    <source>
        <dbReference type="SAM" id="MobiDB-lite"/>
    </source>
</evidence>
<feature type="region of interest" description="Disordered" evidence="8">
    <location>
        <begin position="1"/>
        <end position="23"/>
    </location>
</feature>
<keyword evidence="2 7" id="KW-0678">Repressor</keyword>
<dbReference type="InterPro" id="IPR036390">
    <property type="entry name" value="WH_DNA-bd_sf"/>
</dbReference>
<dbReference type="SUPFAM" id="SSF46785">
    <property type="entry name" value="Winged helix' DNA-binding domain"/>
    <property type="match status" value="1"/>
</dbReference>
<comment type="function">
    <text evidence="7">DNA-binding global transcriptional regulator which is involved in the adaptive response to starvation and acts by directly or indirectly controlling the expression of numerous genes in response to nutrient availability. During rapid exponential growth, CodY is highly active and represses genes whose products allow adaptation to nutrient depletion.</text>
</comment>
<dbReference type="SUPFAM" id="SSF55781">
    <property type="entry name" value="GAF domain-like"/>
    <property type="match status" value="1"/>
</dbReference>
<evidence type="ECO:0000313" key="11">
    <source>
        <dbReference type="EMBL" id="TDY65042.1"/>
    </source>
</evidence>
<dbReference type="GO" id="GO:0005737">
    <property type="term" value="C:cytoplasm"/>
    <property type="evidence" value="ECO:0007669"/>
    <property type="project" value="UniProtKB-SubCell"/>
</dbReference>
<feature type="DNA-binding region" description="H-T-H motif" evidence="7">
    <location>
        <begin position="226"/>
        <end position="245"/>
    </location>
</feature>
<comment type="caution">
    <text evidence="11">The sequence shown here is derived from an EMBL/GenBank/DDBJ whole genome shotgun (WGS) entry which is preliminary data.</text>
</comment>
<evidence type="ECO:0000259" key="9">
    <source>
        <dbReference type="Pfam" id="PF06018"/>
    </source>
</evidence>
<evidence type="ECO:0000256" key="7">
    <source>
        <dbReference type="HAMAP-Rule" id="MF_00621"/>
    </source>
</evidence>
<dbReference type="GO" id="GO:0003700">
    <property type="term" value="F:DNA-binding transcription factor activity"/>
    <property type="evidence" value="ECO:0007669"/>
    <property type="project" value="InterPro"/>
</dbReference>
<gene>
    <name evidence="7" type="primary">codY</name>
    <name evidence="11" type="ORF">C8D99_101189</name>
</gene>
<dbReference type="HAMAP" id="MF_00621">
    <property type="entry name" value="HTH_type_CodY"/>
    <property type="match status" value="1"/>
</dbReference>
<dbReference type="InterPro" id="IPR029016">
    <property type="entry name" value="GAF-like_dom_sf"/>
</dbReference>
<keyword evidence="3 7" id="KW-0805">Transcription regulation</keyword>
<keyword evidence="4 7" id="KW-0238">DNA-binding</keyword>
<evidence type="ECO:0000256" key="3">
    <source>
        <dbReference type="ARBA" id="ARBA00023015"/>
    </source>
</evidence>
<dbReference type="GO" id="GO:0045892">
    <property type="term" value="P:negative regulation of DNA-templated transcription"/>
    <property type="evidence" value="ECO:0007669"/>
    <property type="project" value="UniProtKB-UniRule"/>
</dbReference>
<feature type="compositionally biased region" description="Basic and acidic residues" evidence="8">
    <location>
        <begin position="7"/>
        <end position="23"/>
    </location>
</feature>
<evidence type="ECO:0000256" key="6">
    <source>
        <dbReference type="ARBA" id="ARBA00034538"/>
    </source>
</evidence>
<dbReference type="EMBL" id="SORI01000001">
    <property type="protein sequence ID" value="TDY65042.1"/>
    <property type="molecule type" value="Genomic_DNA"/>
</dbReference>
<dbReference type="AlphaFoldDB" id="A0A4R8MKV0"/>
<proteinExistence type="inferred from homology"/>
<dbReference type="PIRSF" id="PIRSF011572">
    <property type="entry name" value="GTP_sensing_CodY"/>
    <property type="match status" value="1"/>
</dbReference>
<dbReference type="InterPro" id="IPR036388">
    <property type="entry name" value="WH-like_DNA-bd_sf"/>
</dbReference>
<evidence type="ECO:0000256" key="2">
    <source>
        <dbReference type="ARBA" id="ARBA00022491"/>
    </source>
</evidence>
<reference evidence="11 12" key="1">
    <citation type="submission" date="2019-03" db="EMBL/GenBank/DDBJ databases">
        <title>Genomic Encyclopedia of Type Strains, Phase IV (KMG-IV): sequencing the most valuable type-strain genomes for metagenomic binning, comparative biology and taxonomic classification.</title>
        <authorList>
            <person name="Goeker M."/>
        </authorList>
    </citation>
    <scope>NUCLEOTIDE SEQUENCE [LARGE SCALE GENOMIC DNA]</scope>
    <source>
        <strain evidence="11 12">DSM 25964</strain>
    </source>
</reference>